<sequence>MDEIEQPDQASTERRRIRVWFGEHTIADYTALAPLAERYAAAMSRRFAGCRVTNDPLPVVLPRDLPAPPAERLWQTLTP</sequence>
<name>A0ABV6QGU8_9ACTN</name>
<keyword evidence="2" id="KW-1185">Reference proteome</keyword>
<dbReference type="Proteomes" id="UP001589890">
    <property type="component" value="Unassembled WGS sequence"/>
</dbReference>
<evidence type="ECO:0000313" key="1">
    <source>
        <dbReference type="EMBL" id="MFC0622952.1"/>
    </source>
</evidence>
<reference evidence="1 2" key="1">
    <citation type="submission" date="2024-09" db="EMBL/GenBank/DDBJ databases">
        <authorList>
            <person name="Sun Q."/>
            <person name="Mori K."/>
        </authorList>
    </citation>
    <scope>NUCLEOTIDE SEQUENCE [LARGE SCALE GENOMIC DNA]</scope>
    <source>
        <strain evidence="1 2">CGMCC 1.15906</strain>
    </source>
</reference>
<proteinExistence type="predicted"/>
<dbReference type="RefSeq" id="WP_380043630.1">
    <property type="nucleotide sequence ID" value="NZ_JBHLTC010000001.1"/>
</dbReference>
<evidence type="ECO:0000313" key="2">
    <source>
        <dbReference type="Proteomes" id="UP001589890"/>
    </source>
</evidence>
<accession>A0ABV6QGU8</accession>
<dbReference type="EMBL" id="JBHLTC010000001">
    <property type="protein sequence ID" value="MFC0622952.1"/>
    <property type="molecule type" value="Genomic_DNA"/>
</dbReference>
<comment type="caution">
    <text evidence="1">The sequence shown here is derived from an EMBL/GenBank/DDBJ whole genome shotgun (WGS) entry which is preliminary data.</text>
</comment>
<gene>
    <name evidence="1" type="ORF">ACFFGN_02700</name>
</gene>
<protein>
    <submittedName>
        <fullName evidence="1">Uncharacterized protein</fullName>
    </submittedName>
</protein>
<organism evidence="1 2">
    <name type="scientific">Kribbella deserti</name>
    <dbReference type="NCBI Taxonomy" id="1926257"/>
    <lineage>
        <taxon>Bacteria</taxon>
        <taxon>Bacillati</taxon>
        <taxon>Actinomycetota</taxon>
        <taxon>Actinomycetes</taxon>
        <taxon>Propionibacteriales</taxon>
        <taxon>Kribbellaceae</taxon>
        <taxon>Kribbella</taxon>
    </lineage>
</organism>